<evidence type="ECO:0000313" key="2">
    <source>
        <dbReference type="Proteomes" id="UP000824890"/>
    </source>
</evidence>
<accession>A0ABQ8EPY2</accession>
<dbReference type="EMBL" id="JAGKQM010000001">
    <property type="protein sequence ID" value="KAH0943710.1"/>
    <property type="molecule type" value="Genomic_DNA"/>
</dbReference>
<gene>
    <name evidence="1" type="ORF">HID58_003347</name>
</gene>
<protein>
    <submittedName>
        <fullName evidence="1">Uncharacterized protein</fullName>
    </submittedName>
</protein>
<proteinExistence type="predicted"/>
<evidence type="ECO:0000313" key="1">
    <source>
        <dbReference type="EMBL" id="KAH0943710.1"/>
    </source>
</evidence>
<reference evidence="1 2" key="1">
    <citation type="submission" date="2021-05" db="EMBL/GenBank/DDBJ databases">
        <title>Genome Assembly of Synthetic Allotetraploid Brassica napus Reveals Homoeologous Exchanges between Subgenomes.</title>
        <authorList>
            <person name="Davis J.T."/>
        </authorList>
    </citation>
    <scope>NUCLEOTIDE SEQUENCE [LARGE SCALE GENOMIC DNA]</scope>
    <source>
        <strain evidence="2">cv. Da-Ae</strain>
        <tissue evidence="1">Seedling</tissue>
    </source>
</reference>
<comment type="caution">
    <text evidence="1">The sequence shown here is derived from an EMBL/GenBank/DDBJ whole genome shotgun (WGS) entry which is preliminary data.</text>
</comment>
<keyword evidence="2" id="KW-1185">Reference proteome</keyword>
<name>A0ABQ8EPY2_BRANA</name>
<organism evidence="1 2">
    <name type="scientific">Brassica napus</name>
    <name type="common">Rape</name>
    <dbReference type="NCBI Taxonomy" id="3708"/>
    <lineage>
        <taxon>Eukaryota</taxon>
        <taxon>Viridiplantae</taxon>
        <taxon>Streptophyta</taxon>
        <taxon>Embryophyta</taxon>
        <taxon>Tracheophyta</taxon>
        <taxon>Spermatophyta</taxon>
        <taxon>Magnoliopsida</taxon>
        <taxon>eudicotyledons</taxon>
        <taxon>Gunneridae</taxon>
        <taxon>Pentapetalae</taxon>
        <taxon>rosids</taxon>
        <taxon>malvids</taxon>
        <taxon>Brassicales</taxon>
        <taxon>Brassicaceae</taxon>
        <taxon>Brassiceae</taxon>
        <taxon>Brassica</taxon>
    </lineage>
</organism>
<dbReference type="Proteomes" id="UP000824890">
    <property type="component" value="Unassembled WGS sequence"/>
</dbReference>
<sequence>MPRGSIYALGSTRVAHRLNLIISALKRHQNPSSDLPFAGPYPSQQLSSSPVVLHQKRHRTHCALIRTTHDLNYLFLSVITSTKSSIFFRDLFRSV</sequence>